<protein>
    <submittedName>
        <fullName evidence="1">Uncharacterized protein</fullName>
    </submittedName>
</protein>
<sequence>MPRSDAVVSHVARLVCPNVAPLVPDDLAKRLPFITWTLVRPEWSRSAQSRLAVEFDVNVSAHHNSRADAYALASRFCDAVEGAGGLVVPDVGRIVHARSRGEPFEVRAAAQSPTYFQFVGSHSFVVRPISL</sequence>
<gene>
    <name evidence="1" type="ORF">EK0264_03745</name>
</gene>
<dbReference type="EMBL" id="CP047156">
    <property type="protein sequence ID" value="QHB99483.1"/>
    <property type="molecule type" value="Genomic_DNA"/>
</dbReference>
<dbReference type="KEGG" id="eke:EK0264_03745"/>
<dbReference type="RefSeq" id="WP_159543083.1">
    <property type="nucleotide sequence ID" value="NZ_CP047156.1"/>
</dbReference>
<name>A0A7L4YKW0_9ACTN</name>
<organism evidence="1 2">
    <name type="scientific">Epidermidibacterium keratini</name>
    <dbReference type="NCBI Taxonomy" id="1891644"/>
    <lineage>
        <taxon>Bacteria</taxon>
        <taxon>Bacillati</taxon>
        <taxon>Actinomycetota</taxon>
        <taxon>Actinomycetes</taxon>
        <taxon>Sporichthyales</taxon>
        <taxon>Sporichthyaceae</taxon>
        <taxon>Epidermidibacterium</taxon>
    </lineage>
</organism>
<accession>A0A7L4YKW0</accession>
<evidence type="ECO:0000313" key="1">
    <source>
        <dbReference type="EMBL" id="QHB99483.1"/>
    </source>
</evidence>
<proteinExistence type="predicted"/>
<evidence type="ECO:0000313" key="2">
    <source>
        <dbReference type="Proteomes" id="UP000463857"/>
    </source>
</evidence>
<dbReference type="Proteomes" id="UP000463857">
    <property type="component" value="Chromosome"/>
</dbReference>
<reference evidence="1 2" key="1">
    <citation type="journal article" date="2018" name="Int. J. Syst. Evol. Microbiol.">
        <title>Epidermidibacterium keratini gen. nov., sp. nov., a member of the family Sporichthyaceae, isolated from keratin epidermis.</title>
        <authorList>
            <person name="Lee D.G."/>
            <person name="Trujillo M.E."/>
            <person name="Kang S."/>
            <person name="Nam J.J."/>
            <person name="Kim Y.J."/>
        </authorList>
    </citation>
    <scope>NUCLEOTIDE SEQUENCE [LARGE SCALE GENOMIC DNA]</scope>
    <source>
        <strain evidence="1 2">EPI-7</strain>
    </source>
</reference>
<dbReference type="AlphaFoldDB" id="A0A7L4YKW0"/>
<dbReference type="InParanoid" id="A0A7L4YKW0"/>
<keyword evidence="2" id="KW-1185">Reference proteome</keyword>